<dbReference type="Pfam" id="PF14659">
    <property type="entry name" value="Phage_int_SAM_3"/>
    <property type="match status" value="1"/>
</dbReference>
<dbReference type="PROSITE" id="PS51898">
    <property type="entry name" value="TYR_RECOMBINASE"/>
    <property type="match status" value="1"/>
</dbReference>
<sequence length="427" mass="46497">MTKSLMSGAKGAPVKPRRVSGDRLLRDEEVPALARRERGTKSTWVVFLRAGGRTRKVTLGDCATLPPDRAREMARDMVAQPEPEDTRSGDRMTVAGFAETFLADTAPRWKASTRETNRKALERHLLPVFGRRRLSHVTREDVTAWLHGSQGSAGAKARALPVLSSLFAHAELLGLLPPRSNPCKGLRRHKSGFAATYLDAEGFAALGAALRAQEAACPQAVALIRFVALTGCRRGEALDLTWAMIDGNRAALPDAKSGPKAIWLGRATRRLLSSLPRHAPFVFGRDGQPLPKTMLAPVWDAVRRDLGHPNLRLHDLRHSYASVAVTLGHDLVVVGGLLGHADKGSTAGYVHLVTGDVARASTRVGRHLGAIMSRAGRASRKEPCLFTTYLRSKQRLDAFCAAHGLDPDTFHKDLCQWRVSTRKGAAR</sequence>
<evidence type="ECO:0000256" key="5">
    <source>
        <dbReference type="PROSITE-ProRule" id="PRU01248"/>
    </source>
</evidence>
<evidence type="ECO:0000259" key="8">
    <source>
        <dbReference type="PROSITE" id="PS51900"/>
    </source>
</evidence>
<dbReference type="PROSITE" id="PS51900">
    <property type="entry name" value="CB"/>
    <property type="match status" value="1"/>
</dbReference>
<reference evidence="9 10" key="1">
    <citation type="submission" date="2019-06" db="EMBL/GenBank/DDBJ databases">
        <title>Paenimaribius caenipelagi gen. nov., sp. nov., isolated from a tidal flat.</title>
        <authorList>
            <person name="Yoon J.-H."/>
        </authorList>
    </citation>
    <scope>NUCLEOTIDE SEQUENCE [LARGE SCALE GENOMIC DNA]</scope>
    <source>
        <strain evidence="9 10">JBTF-M29</strain>
    </source>
</reference>
<evidence type="ECO:0000256" key="1">
    <source>
        <dbReference type="ARBA" id="ARBA00008857"/>
    </source>
</evidence>
<evidence type="ECO:0000259" key="7">
    <source>
        <dbReference type="PROSITE" id="PS51898"/>
    </source>
</evidence>
<keyword evidence="10" id="KW-1185">Reference proteome</keyword>
<dbReference type="RefSeq" id="WP_142836390.1">
    <property type="nucleotide sequence ID" value="NZ_VFSV01000115.1"/>
</dbReference>
<dbReference type="EMBL" id="VFSV01000115">
    <property type="protein sequence ID" value="TRD13704.1"/>
    <property type="molecule type" value="Genomic_DNA"/>
</dbReference>
<dbReference type="GO" id="GO:0003677">
    <property type="term" value="F:DNA binding"/>
    <property type="evidence" value="ECO:0007669"/>
    <property type="project" value="UniProtKB-UniRule"/>
</dbReference>
<dbReference type="CDD" id="cd00796">
    <property type="entry name" value="INT_Rci_Hp1_C"/>
    <property type="match status" value="1"/>
</dbReference>
<dbReference type="AlphaFoldDB" id="A0A547PI27"/>
<dbReference type="InterPro" id="IPR010998">
    <property type="entry name" value="Integrase_recombinase_N"/>
</dbReference>
<dbReference type="GO" id="GO:0006310">
    <property type="term" value="P:DNA recombination"/>
    <property type="evidence" value="ECO:0007669"/>
    <property type="project" value="UniProtKB-KW"/>
</dbReference>
<feature type="domain" description="Core-binding (CB)" evidence="8">
    <location>
        <begin position="92"/>
        <end position="171"/>
    </location>
</feature>
<dbReference type="PANTHER" id="PTHR30629">
    <property type="entry name" value="PROPHAGE INTEGRASE"/>
    <property type="match status" value="1"/>
</dbReference>
<dbReference type="InterPro" id="IPR044068">
    <property type="entry name" value="CB"/>
</dbReference>
<name>A0A547PI27_9RHOB</name>
<keyword evidence="3 5" id="KW-0238">DNA-binding</keyword>
<evidence type="ECO:0000256" key="4">
    <source>
        <dbReference type="ARBA" id="ARBA00023172"/>
    </source>
</evidence>
<keyword evidence="2" id="KW-0229">DNA integration</keyword>
<dbReference type="InterPro" id="IPR013762">
    <property type="entry name" value="Integrase-like_cat_sf"/>
</dbReference>
<proteinExistence type="inferred from homology"/>
<evidence type="ECO:0000313" key="10">
    <source>
        <dbReference type="Proteomes" id="UP000318590"/>
    </source>
</evidence>
<feature type="region of interest" description="Disordered" evidence="6">
    <location>
        <begin position="1"/>
        <end position="22"/>
    </location>
</feature>
<accession>A0A547PI27</accession>
<dbReference type="InterPro" id="IPR011010">
    <property type="entry name" value="DNA_brk_join_enz"/>
</dbReference>
<dbReference type="PANTHER" id="PTHR30629:SF2">
    <property type="entry name" value="PROPHAGE INTEGRASE INTS-RELATED"/>
    <property type="match status" value="1"/>
</dbReference>
<keyword evidence="4" id="KW-0233">DNA recombination</keyword>
<protein>
    <submittedName>
        <fullName evidence="9">Site-specific integrase</fullName>
    </submittedName>
</protein>
<gene>
    <name evidence="9" type="ORF">FEV53_20045</name>
</gene>
<dbReference type="Proteomes" id="UP000318590">
    <property type="component" value="Unassembled WGS sequence"/>
</dbReference>
<dbReference type="Gene3D" id="1.10.150.130">
    <property type="match status" value="1"/>
</dbReference>
<comment type="caution">
    <text evidence="9">The sequence shown here is derived from an EMBL/GenBank/DDBJ whole genome shotgun (WGS) entry which is preliminary data.</text>
</comment>
<evidence type="ECO:0000256" key="2">
    <source>
        <dbReference type="ARBA" id="ARBA00022908"/>
    </source>
</evidence>
<dbReference type="InterPro" id="IPR002104">
    <property type="entry name" value="Integrase_catalytic"/>
</dbReference>
<dbReference type="Gene3D" id="1.10.443.10">
    <property type="entry name" value="Intergrase catalytic core"/>
    <property type="match status" value="1"/>
</dbReference>
<feature type="domain" description="Tyr recombinase" evidence="7">
    <location>
        <begin position="193"/>
        <end position="363"/>
    </location>
</feature>
<dbReference type="InterPro" id="IPR050808">
    <property type="entry name" value="Phage_Integrase"/>
</dbReference>
<dbReference type="InterPro" id="IPR004107">
    <property type="entry name" value="Integrase_SAM-like_N"/>
</dbReference>
<dbReference type="SUPFAM" id="SSF56349">
    <property type="entry name" value="DNA breaking-rejoining enzymes"/>
    <property type="match status" value="1"/>
</dbReference>
<organism evidence="9 10">
    <name type="scientific">Palleronia caenipelagi</name>
    <dbReference type="NCBI Taxonomy" id="2489174"/>
    <lineage>
        <taxon>Bacteria</taxon>
        <taxon>Pseudomonadati</taxon>
        <taxon>Pseudomonadota</taxon>
        <taxon>Alphaproteobacteria</taxon>
        <taxon>Rhodobacterales</taxon>
        <taxon>Roseobacteraceae</taxon>
        <taxon>Palleronia</taxon>
    </lineage>
</organism>
<evidence type="ECO:0000256" key="6">
    <source>
        <dbReference type="SAM" id="MobiDB-lite"/>
    </source>
</evidence>
<dbReference type="GO" id="GO:0015074">
    <property type="term" value="P:DNA integration"/>
    <property type="evidence" value="ECO:0007669"/>
    <property type="project" value="UniProtKB-KW"/>
</dbReference>
<dbReference type="OrthoDB" id="6388170at2"/>
<comment type="similarity">
    <text evidence="1">Belongs to the 'phage' integrase family.</text>
</comment>
<evidence type="ECO:0000256" key="3">
    <source>
        <dbReference type="ARBA" id="ARBA00023125"/>
    </source>
</evidence>
<dbReference type="Pfam" id="PF00589">
    <property type="entry name" value="Phage_integrase"/>
    <property type="match status" value="1"/>
</dbReference>
<evidence type="ECO:0000313" key="9">
    <source>
        <dbReference type="EMBL" id="TRD13704.1"/>
    </source>
</evidence>